<keyword evidence="3" id="KW-0677">Repeat</keyword>
<dbReference type="SMART" id="SM00369">
    <property type="entry name" value="LRR_TYP"/>
    <property type="match status" value="6"/>
</dbReference>
<dbReference type="PANTHER" id="PTHR24366:SF96">
    <property type="entry name" value="LEUCINE RICH REPEAT CONTAINING 53"/>
    <property type="match status" value="1"/>
</dbReference>
<keyword evidence="2 5" id="KW-0732">Signal</keyword>
<evidence type="ECO:0000259" key="6">
    <source>
        <dbReference type="PROSITE" id="PS50835"/>
    </source>
</evidence>
<evidence type="ECO:0000313" key="7">
    <source>
        <dbReference type="Proteomes" id="UP000046393"/>
    </source>
</evidence>
<dbReference type="SUPFAM" id="SSF48726">
    <property type="entry name" value="Immunoglobulin"/>
    <property type="match status" value="1"/>
</dbReference>
<dbReference type="SUPFAM" id="SSF52058">
    <property type="entry name" value="L domain-like"/>
    <property type="match status" value="1"/>
</dbReference>
<dbReference type="InterPro" id="IPR003591">
    <property type="entry name" value="Leu-rich_rpt_typical-subtyp"/>
</dbReference>
<evidence type="ECO:0000256" key="1">
    <source>
        <dbReference type="ARBA" id="ARBA00022614"/>
    </source>
</evidence>
<dbReference type="InterPro" id="IPR036179">
    <property type="entry name" value="Ig-like_dom_sf"/>
</dbReference>
<dbReference type="PROSITE" id="PS51450">
    <property type="entry name" value="LRR"/>
    <property type="match status" value="3"/>
</dbReference>
<feature type="domain" description="Ig-like" evidence="6">
    <location>
        <begin position="334"/>
        <end position="413"/>
    </location>
</feature>
<proteinExistence type="predicted"/>
<dbReference type="InterPro" id="IPR007110">
    <property type="entry name" value="Ig-like_dom"/>
</dbReference>
<dbReference type="Gene3D" id="2.60.40.10">
    <property type="entry name" value="Immunoglobulins"/>
    <property type="match status" value="1"/>
</dbReference>
<sequence>MTTAQSYRLICLLILVAIPVYSRHSWPSTPCPNRCKCYRNTDQLKVLNCSSSGLMQFPNVSRIPFDVNIIDVSTNFIEFIPDDVNMHQLHELVALDLSANFLSNFTRLQIPTLSTLDLSNNYITELSDAVFSGVSALRNLNLSGNRLTVIEAAAFKGLVSLWHLDLSRNKLISLPVLDRLHRLIEVYNPIKFIREGDFTSLPNLRRIDLSRTRIEIVEEGGFANLPSLAWLSLNDNPRLVFLHPESFKNLPSLSTLFLHNSNLSTIHNVYTKLPALQNWTLYGNPLVCDCNMKWLKEYINKDSAKHFNRLLCYPEGRGKLQLVRNVKFDDHCLPRIVHCPSMVQLYEGQLLKLSCQAIGNPVPKVHWYFPKTEKIISRSDAAHIENVNRAHGGVYEFVAESSDGIVRHQVEVKVLFL</sequence>
<dbReference type="WBParaSite" id="SMUV_0000170001-mRNA-1">
    <property type="protein sequence ID" value="SMUV_0000170001-mRNA-1"/>
    <property type="gene ID" value="SMUV_0000170001"/>
</dbReference>
<dbReference type="STRING" id="451379.A0A0N5AC24"/>
<dbReference type="InterPro" id="IPR032675">
    <property type="entry name" value="LRR_dom_sf"/>
</dbReference>
<name>A0A0N5AC24_9BILA</name>
<organism evidence="7 8">
    <name type="scientific">Syphacia muris</name>
    <dbReference type="NCBI Taxonomy" id="451379"/>
    <lineage>
        <taxon>Eukaryota</taxon>
        <taxon>Metazoa</taxon>
        <taxon>Ecdysozoa</taxon>
        <taxon>Nematoda</taxon>
        <taxon>Chromadorea</taxon>
        <taxon>Rhabditida</taxon>
        <taxon>Spirurina</taxon>
        <taxon>Oxyuridomorpha</taxon>
        <taxon>Oxyuroidea</taxon>
        <taxon>Oxyuridae</taxon>
        <taxon>Syphacia</taxon>
    </lineage>
</organism>
<accession>A0A0N5AC24</accession>
<dbReference type="PROSITE" id="PS50835">
    <property type="entry name" value="IG_LIKE"/>
    <property type="match status" value="1"/>
</dbReference>
<keyword evidence="1" id="KW-0433">Leucine-rich repeat</keyword>
<dbReference type="PANTHER" id="PTHR24366">
    <property type="entry name" value="IG(IMMUNOGLOBULIN) AND LRR(LEUCINE RICH REPEAT) DOMAINS"/>
    <property type="match status" value="1"/>
</dbReference>
<dbReference type="SMART" id="SM00409">
    <property type="entry name" value="IG"/>
    <property type="match status" value="1"/>
</dbReference>
<dbReference type="Proteomes" id="UP000046393">
    <property type="component" value="Unplaced"/>
</dbReference>
<dbReference type="Pfam" id="PF13927">
    <property type="entry name" value="Ig_3"/>
    <property type="match status" value="1"/>
</dbReference>
<dbReference type="PRINTS" id="PR00019">
    <property type="entry name" value="LEURICHRPT"/>
</dbReference>
<evidence type="ECO:0000256" key="5">
    <source>
        <dbReference type="SAM" id="SignalP"/>
    </source>
</evidence>
<keyword evidence="4" id="KW-1015">Disulfide bond</keyword>
<protein>
    <submittedName>
        <fullName evidence="8">Ig-like domain-containing protein</fullName>
    </submittedName>
</protein>
<evidence type="ECO:0000313" key="8">
    <source>
        <dbReference type="WBParaSite" id="SMUV_0000170001-mRNA-1"/>
    </source>
</evidence>
<dbReference type="InterPro" id="IPR003599">
    <property type="entry name" value="Ig_sub"/>
</dbReference>
<dbReference type="AlphaFoldDB" id="A0A0N5AC24"/>
<dbReference type="InterPro" id="IPR003598">
    <property type="entry name" value="Ig_sub2"/>
</dbReference>
<evidence type="ECO:0000256" key="3">
    <source>
        <dbReference type="ARBA" id="ARBA00022737"/>
    </source>
</evidence>
<reference evidence="8" key="1">
    <citation type="submission" date="2017-02" db="UniProtKB">
        <authorList>
            <consortium name="WormBaseParasite"/>
        </authorList>
    </citation>
    <scope>IDENTIFICATION</scope>
</reference>
<keyword evidence="7" id="KW-1185">Reference proteome</keyword>
<evidence type="ECO:0000256" key="2">
    <source>
        <dbReference type="ARBA" id="ARBA00022729"/>
    </source>
</evidence>
<dbReference type="SMART" id="SM00408">
    <property type="entry name" value="IGc2"/>
    <property type="match status" value="1"/>
</dbReference>
<feature type="chain" id="PRO_5005892927" evidence="5">
    <location>
        <begin position="23"/>
        <end position="417"/>
    </location>
</feature>
<evidence type="ECO:0000256" key="4">
    <source>
        <dbReference type="ARBA" id="ARBA00023157"/>
    </source>
</evidence>
<dbReference type="InterPro" id="IPR001611">
    <property type="entry name" value="Leu-rich_rpt"/>
</dbReference>
<dbReference type="InterPro" id="IPR013783">
    <property type="entry name" value="Ig-like_fold"/>
</dbReference>
<dbReference type="Gene3D" id="3.80.10.10">
    <property type="entry name" value="Ribonuclease Inhibitor"/>
    <property type="match status" value="2"/>
</dbReference>
<dbReference type="Pfam" id="PF13855">
    <property type="entry name" value="LRR_8"/>
    <property type="match status" value="3"/>
</dbReference>
<feature type="signal peptide" evidence="5">
    <location>
        <begin position="1"/>
        <end position="22"/>
    </location>
</feature>